<dbReference type="EMBL" id="JARBJD010000014">
    <property type="protein sequence ID" value="KAK2961796.1"/>
    <property type="molecule type" value="Genomic_DNA"/>
</dbReference>
<organism evidence="1 2">
    <name type="scientific">Blattamonas nauphoetae</name>
    <dbReference type="NCBI Taxonomy" id="2049346"/>
    <lineage>
        <taxon>Eukaryota</taxon>
        <taxon>Metamonada</taxon>
        <taxon>Preaxostyla</taxon>
        <taxon>Oxymonadida</taxon>
        <taxon>Blattamonas</taxon>
    </lineage>
</organism>
<name>A0ABQ9YDF4_9EUKA</name>
<accession>A0ABQ9YDF4</accession>
<gene>
    <name evidence="1" type="ORF">BLNAU_3233</name>
</gene>
<keyword evidence="2" id="KW-1185">Reference proteome</keyword>
<proteinExistence type="predicted"/>
<protein>
    <submittedName>
        <fullName evidence="1">Uncharacterized protein</fullName>
    </submittedName>
</protein>
<sequence length="341" mass="38885">MNKTSDQYSPFLDWNPDDSVTVDSVAPALVSLASMLRDGYPFNTELVIAASTLLSSFNWRRHNSLTIDHLLKAIGQHFPDPAAVFVDSITILLSSPHPSIFREALPFIRRCLNYCYPSNRLALVSSKLLPGIISTPHLRDLSVIDNQGMMNDICVIFDRCVCLSSTDTVLYFSTTLDIDPQSIRNLVLHEVLIPFEPSLVQISRNPRFVSWDYEYQNASIFLIDIFDMSAYHQPTLDFVCSSRIPIVFQSLLSKVENIFPHRVIISSLAENIRKWKEDGAETADRGRILLQTLEREGFHEGIEQTLFHNKSSENGRFVRWYSFEIMNYLGMNSSEPEIDDP</sequence>
<reference evidence="1 2" key="1">
    <citation type="journal article" date="2022" name="bioRxiv">
        <title>Genomics of Preaxostyla Flagellates Illuminates Evolutionary Transitions and the Path Towards Mitochondrial Loss.</title>
        <authorList>
            <person name="Novak L.V.F."/>
            <person name="Treitli S.C."/>
            <person name="Pyrih J."/>
            <person name="Halakuc P."/>
            <person name="Pipaliya S.V."/>
            <person name="Vacek V."/>
            <person name="Brzon O."/>
            <person name="Soukal P."/>
            <person name="Eme L."/>
            <person name="Dacks J.B."/>
            <person name="Karnkowska A."/>
            <person name="Elias M."/>
            <person name="Hampl V."/>
        </authorList>
    </citation>
    <scope>NUCLEOTIDE SEQUENCE [LARGE SCALE GENOMIC DNA]</scope>
    <source>
        <strain evidence="1">NAU3</strain>
        <tissue evidence="1">Gut</tissue>
    </source>
</reference>
<evidence type="ECO:0000313" key="1">
    <source>
        <dbReference type="EMBL" id="KAK2961796.1"/>
    </source>
</evidence>
<comment type="caution">
    <text evidence="1">The sequence shown here is derived from an EMBL/GenBank/DDBJ whole genome shotgun (WGS) entry which is preliminary data.</text>
</comment>
<evidence type="ECO:0000313" key="2">
    <source>
        <dbReference type="Proteomes" id="UP001281761"/>
    </source>
</evidence>
<dbReference type="Proteomes" id="UP001281761">
    <property type="component" value="Unassembled WGS sequence"/>
</dbReference>